<dbReference type="AlphaFoldDB" id="A0A918NR67"/>
<evidence type="ECO:0000313" key="4">
    <source>
        <dbReference type="Proteomes" id="UP000619244"/>
    </source>
</evidence>
<name>A0A918NR67_9ACTN</name>
<gene>
    <name evidence="3" type="ORF">GCM10010358_49250</name>
</gene>
<evidence type="ECO:0000256" key="1">
    <source>
        <dbReference type="SAM" id="MobiDB-lite"/>
    </source>
</evidence>
<keyword evidence="2" id="KW-1133">Transmembrane helix</keyword>
<keyword evidence="4" id="KW-1185">Reference proteome</keyword>
<feature type="region of interest" description="Disordered" evidence="1">
    <location>
        <begin position="1"/>
        <end position="34"/>
    </location>
</feature>
<feature type="transmembrane region" description="Helical" evidence="2">
    <location>
        <begin position="70"/>
        <end position="96"/>
    </location>
</feature>
<organism evidence="3 4">
    <name type="scientific">Streptomyces minutiscleroticus</name>
    <dbReference type="NCBI Taxonomy" id="68238"/>
    <lineage>
        <taxon>Bacteria</taxon>
        <taxon>Bacillati</taxon>
        <taxon>Actinomycetota</taxon>
        <taxon>Actinomycetes</taxon>
        <taxon>Kitasatosporales</taxon>
        <taxon>Streptomycetaceae</taxon>
        <taxon>Streptomyces</taxon>
    </lineage>
</organism>
<dbReference type="EMBL" id="BMVU01000027">
    <property type="protein sequence ID" value="GGX89456.1"/>
    <property type="molecule type" value="Genomic_DNA"/>
</dbReference>
<evidence type="ECO:0000256" key="2">
    <source>
        <dbReference type="SAM" id="Phobius"/>
    </source>
</evidence>
<reference evidence="3" key="1">
    <citation type="journal article" date="2014" name="Int. J. Syst. Evol. Microbiol.">
        <title>Complete genome sequence of Corynebacterium casei LMG S-19264T (=DSM 44701T), isolated from a smear-ripened cheese.</title>
        <authorList>
            <consortium name="US DOE Joint Genome Institute (JGI-PGF)"/>
            <person name="Walter F."/>
            <person name="Albersmeier A."/>
            <person name="Kalinowski J."/>
            <person name="Ruckert C."/>
        </authorList>
    </citation>
    <scope>NUCLEOTIDE SEQUENCE</scope>
    <source>
        <strain evidence="3">JCM 4790</strain>
    </source>
</reference>
<sequence>MPVLCPAGARRGEPPRNPAVGPHRTGTPDTLNGVEPRHLTLARRRIWIAGAAGLLVLGPLGLALGGWVPFAVVALAFVAATSVLHWKAATWLASAVERGRHAGRRDTATFCVVIAVSGYAQPSATSRPPEDVATLRLEAYRAAAHDDLSEDIRLLAADALAAADQAHAADTPLAWREARARGERLAHAAQDGNPYVRRLLIQWVEEHRTP</sequence>
<evidence type="ECO:0000313" key="3">
    <source>
        <dbReference type="EMBL" id="GGX89456.1"/>
    </source>
</evidence>
<keyword evidence="2" id="KW-0812">Transmembrane</keyword>
<accession>A0A918NR67</accession>
<protein>
    <submittedName>
        <fullName evidence="3">Uncharacterized protein</fullName>
    </submittedName>
</protein>
<proteinExistence type="predicted"/>
<dbReference type="Proteomes" id="UP000619244">
    <property type="component" value="Unassembled WGS sequence"/>
</dbReference>
<keyword evidence="2" id="KW-0472">Membrane</keyword>
<comment type="caution">
    <text evidence="3">The sequence shown here is derived from an EMBL/GenBank/DDBJ whole genome shotgun (WGS) entry which is preliminary data.</text>
</comment>
<feature type="transmembrane region" description="Helical" evidence="2">
    <location>
        <begin position="46"/>
        <end position="64"/>
    </location>
</feature>
<reference evidence="3" key="2">
    <citation type="submission" date="2020-09" db="EMBL/GenBank/DDBJ databases">
        <authorList>
            <person name="Sun Q."/>
            <person name="Ohkuma M."/>
        </authorList>
    </citation>
    <scope>NUCLEOTIDE SEQUENCE</scope>
    <source>
        <strain evidence="3">JCM 4790</strain>
    </source>
</reference>